<dbReference type="PANTHER" id="PTHR35402">
    <property type="entry name" value="INTEGRAL MEMBRANE PROTEIN-RELATED"/>
    <property type="match status" value="1"/>
</dbReference>
<accession>X1HPS9</accession>
<keyword evidence="5 6" id="KW-0472">Membrane</keyword>
<feature type="non-terminal residue" evidence="8">
    <location>
        <position position="166"/>
    </location>
</feature>
<gene>
    <name evidence="8" type="ORF">S03H2_12714</name>
</gene>
<comment type="subcellular location">
    <subcellularLocation>
        <location evidence="1">Cell membrane</location>
        <topology evidence="1">Multi-pass membrane protein</topology>
    </subcellularLocation>
</comment>
<evidence type="ECO:0000313" key="8">
    <source>
        <dbReference type="EMBL" id="GAH47308.1"/>
    </source>
</evidence>
<dbReference type="EMBL" id="BARU01006460">
    <property type="protein sequence ID" value="GAH47308.1"/>
    <property type="molecule type" value="Genomic_DNA"/>
</dbReference>
<dbReference type="InterPro" id="IPR018076">
    <property type="entry name" value="T2SS_GspF_dom"/>
</dbReference>
<dbReference type="InterPro" id="IPR056569">
    <property type="entry name" value="ArlJ-like"/>
</dbReference>
<evidence type="ECO:0000256" key="4">
    <source>
        <dbReference type="ARBA" id="ARBA00022989"/>
    </source>
</evidence>
<dbReference type="GO" id="GO:0005886">
    <property type="term" value="C:plasma membrane"/>
    <property type="evidence" value="ECO:0007669"/>
    <property type="project" value="UniProtKB-SubCell"/>
</dbReference>
<feature type="domain" description="Type II secretion system protein GspF" evidence="7">
    <location>
        <begin position="63"/>
        <end position="165"/>
    </location>
</feature>
<keyword evidence="2" id="KW-1003">Cell membrane</keyword>
<organism evidence="8">
    <name type="scientific">marine sediment metagenome</name>
    <dbReference type="NCBI Taxonomy" id="412755"/>
    <lineage>
        <taxon>unclassified sequences</taxon>
        <taxon>metagenomes</taxon>
        <taxon>ecological metagenomes</taxon>
    </lineage>
</organism>
<keyword evidence="3 6" id="KW-0812">Transmembrane</keyword>
<evidence type="ECO:0000256" key="1">
    <source>
        <dbReference type="ARBA" id="ARBA00004651"/>
    </source>
</evidence>
<dbReference type="Pfam" id="PF00482">
    <property type="entry name" value="T2SSF"/>
    <property type="match status" value="1"/>
</dbReference>
<name>X1HPS9_9ZZZZ</name>
<keyword evidence="4 6" id="KW-1133">Transmembrane helix</keyword>
<evidence type="ECO:0000256" key="3">
    <source>
        <dbReference type="ARBA" id="ARBA00022692"/>
    </source>
</evidence>
<evidence type="ECO:0000256" key="2">
    <source>
        <dbReference type="ARBA" id="ARBA00022475"/>
    </source>
</evidence>
<proteinExistence type="predicted"/>
<sequence>MFSVIALFGMIQLLAHLGYLNINLFLYWDFAFLALLIAIGPIGIYSYLNIKKKREMQYRLPDFLIEIGDSLATGMNIFEALKIAEKGNYGRLNPEVKKMKTQLSWNFSMKEVLFDFADRMNSAIAQRVVIAIDKGLIMGGNTPKIFKAAAHEVDQVNQLEYQRRTT</sequence>
<evidence type="ECO:0000259" key="7">
    <source>
        <dbReference type="Pfam" id="PF00482"/>
    </source>
</evidence>
<evidence type="ECO:0000256" key="5">
    <source>
        <dbReference type="ARBA" id="ARBA00023136"/>
    </source>
</evidence>
<evidence type="ECO:0000256" key="6">
    <source>
        <dbReference type="SAM" id="Phobius"/>
    </source>
</evidence>
<dbReference type="AlphaFoldDB" id="X1HPS9"/>
<dbReference type="PANTHER" id="PTHR35402:SF1">
    <property type="entry name" value="TYPE II SECRETION SYSTEM PROTEIN GSPF DOMAIN-CONTAINING PROTEIN"/>
    <property type="match status" value="1"/>
</dbReference>
<protein>
    <recommendedName>
        <fullName evidence="7">Type II secretion system protein GspF domain-containing protein</fullName>
    </recommendedName>
</protein>
<feature type="transmembrane region" description="Helical" evidence="6">
    <location>
        <begin position="30"/>
        <end position="50"/>
    </location>
</feature>
<reference evidence="8" key="1">
    <citation type="journal article" date="2014" name="Front. Microbiol.">
        <title>High frequency of phylogenetically diverse reductive dehalogenase-homologous genes in deep subseafloor sedimentary metagenomes.</title>
        <authorList>
            <person name="Kawai M."/>
            <person name="Futagami T."/>
            <person name="Toyoda A."/>
            <person name="Takaki Y."/>
            <person name="Nishi S."/>
            <person name="Hori S."/>
            <person name="Arai W."/>
            <person name="Tsubouchi T."/>
            <person name="Morono Y."/>
            <person name="Uchiyama I."/>
            <person name="Ito T."/>
            <person name="Fujiyama A."/>
            <person name="Inagaki F."/>
            <person name="Takami H."/>
        </authorList>
    </citation>
    <scope>NUCLEOTIDE SEQUENCE</scope>
    <source>
        <strain evidence="8">Expedition CK06-06</strain>
    </source>
</reference>
<comment type="caution">
    <text evidence="8">The sequence shown here is derived from an EMBL/GenBank/DDBJ whole genome shotgun (WGS) entry which is preliminary data.</text>
</comment>